<protein>
    <submittedName>
        <fullName evidence="1">Uncharacterized protein</fullName>
    </submittedName>
</protein>
<name>A0A841QGL6_9PROT</name>
<reference evidence="1 2" key="1">
    <citation type="submission" date="2020-08" db="EMBL/GenBank/DDBJ databases">
        <title>Genomic Encyclopedia of Type Strains, Phase IV (KMG-IV): sequencing the most valuable type-strain genomes for metagenomic binning, comparative biology and taxonomic classification.</title>
        <authorList>
            <person name="Goeker M."/>
        </authorList>
    </citation>
    <scope>NUCLEOTIDE SEQUENCE [LARGE SCALE GENOMIC DNA]</scope>
    <source>
        <strain evidence="1 2">DSM 4491</strain>
    </source>
</reference>
<dbReference type="EMBL" id="JACHIE010000009">
    <property type="protein sequence ID" value="MBB6457660.1"/>
    <property type="molecule type" value="Genomic_DNA"/>
</dbReference>
<comment type="caution">
    <text evidence="1">The sequence shown here is derived from an EMBL/GenBank/DDBJ whole genome shotgun (WGS) entry which is preliminary data.</text>
</comment>
<dbReference type="RefSeq" id="WP_166115375.1">
    <property type="nucleotide sequence ID" value="NZ_BAABDB010000009.1"/>
</dbReference>
<evidence type="ECO:0000313" key="1">
    <source>
        <dbReference type="EMBL" id="MBB6457660.1"/>
    </source>
</evidence>
<keyword evidence="2" id="KW-1185">Reference proteome</keyword>
<sequence length="61" mass="6510">MGVLKGSQALAGYKVSHKRLIWSWYDLPAYATCGPSLPGQGSTLRFLSAGWPGEELADPAC</sequence>
<accession>A0A841QGL6</accession>
<dbReference type="Proteomes" id="UP000578000">
    <property type="component" value="Unassembled WGS sequence"/>
</dbReference>
<proteinExistence type="predicted"/>
<gene>
    <name evidence="1" type="ORF">HNR55_002256</name>
</gene>
<dbReference type="AlphaFoldDB" id="A0A841QGL6"/>
<organism evidence="1 2">
    <name type="scientific">Acetobacter lovaniensis</name>
    <dbReference type="NCBI Taxonomy" id="104100"/>
    <lineage>
        <taxon>Bacteria</taxon>
        <taxon>Pseudomonadati</taxon>
        <taxon>Pseudomonadota</taxon>
        <taxon>Alphaproteobacteria</taxon>
        <taxon>Acetobacterales</taxon>
        <taxon>Acetobacteraceae</taxon>
        <taxon>Acetobacter</taxon>
    </lineage>
</organism>
<evidence type="ECO:0000313" key="2">
    <source>
        <dbReference type="Proteomes" id="UP000578000"/>
    </source>
</evidence>